<gene>
    <name evidence="7" type="ORF">O3G_MSEX001340</name>
</gene>
<protein>
    <recommendedName>
        <fullName evidence="9">Luciferin 4-monooxygenase</fullName>
    </recommendedName>
</protein>
<keyword evidence="3" id="KW-0436">Ligase</keyword>
<proteinExistence type="inferred from homology"/>
<evidence type="ECO:0000256" key="3">
    <source>
        <dbReference type="ARBA" id="ARBA00022598"/>
    </source>
</evidence>
<comment type="subcellular location">
    <subcellularLocation>
        <location evidence="1">Peroxisome</location>
    </subcellularLocation>
</comment>
<organism evidence="7 8">
    <name type="scientific">Manduca sexta</name>
    <name type="common">Tobacco hawkmoth</name>
    <name type="synonym">Tobacco hornworm</name>
    <dbReference type="NCBI Taxonomy" id="7130"/>
    <lineage>
        <taxon>Eukaryota</taxon>
        <taxon>Metazoa</taxon>
        <taxon>Ecdysozoa</taxon>
        <taxon>Arthropoda</taxon>
        <taxon>Hexapoda</taxon>
        <taxon>Insecta</taxon>
        <taxon>Pterygota</taxon>
        <taxon>Neoptera</taxon>
        <taxon>Endopterygota</taxon>
        <taxon>Lepidoptera</taxon>
        <taxon>Glossata</taxon>
        <taxon>Ditrysia</taxon>
        <taxon>Bombycoidea</taxon>
        <taxon>Sphingidae</taxon>
        <taxon>Sphinginae</taxon>
        <taxon>Sphingini</taxon>
        <taxon>Manduca</taxon>
    </lineage>
</organism>
<evidence type="ECO:0000259" key="6">
    <source>
        <dbReference type="Pfam" id="PF13193"/>
    </source>
</evidence>
<feature type="domain" description="AMP-binding enzyme C-terminal" evidence="6">
    <location>
        <begin position="439"/>
        <end position="515"/>
    </location>
</feature>
<keyword evidence="4" id="KW-0576">Peroxisome</keyword>
<dbReference type="Gene3D" id="3.30.300.30">
    <property type="match status" value="1"/>
</dbReference>
<evidence type="ECO:0008006" key="9">
    <source>
        <dbReference type="Google" id="ProtNLM"/>
    </source>
</evidence>
<dbReference type="SUPFAM" id="SSF56801">
    <property type="entry name" value="Acetyl-CoA synthetase-like"/>
    <property type="match status" value="1"/>
</dbReference>
<evidence type="ECO:0000259" key="5">
    <source>
        <dbReference type="Pfam" id="PF00501"/>
    </source>
</evidence>
<dbReference type="FunFam" id="3.30.300.30:FF:000007">
    <property type="entry name" value="4-coumarate--CoA ligase 2"/>
    <property type="match status" value="1"/>
</dbReference>
<dbReference type="PANTHER" id="PTHR24096:SF149">
    <property type="entry name" value="AMP-BINDING DOMAIN-CONTAINING PROTEIN-RELATED"/>
    <property type="match status" value="1"/>
</dbReference>
<evidence type="ECO:0000256" key="2">
    <source>
        <dbReference type="ARBA" id="ARBA00006432"/>
    </source>
</evidence>
<dbReference type="Gene3D" id="3.40.50.12780">
    <property type="entry name" value="N-terminal domain of ligase-like"/>
    <property type="match status" value="1"/>
</dbReference>
<evidence type="ECO:0000256" key="4">
    <source>
        <dbReference type="ARBA" id="ARBA00023140"/>
    </source>
</evidence>
<dbReference type="InterPro" id="IPR000873">
    <property type="entry name" value="AMP-dep_synth/lig_dom"/>
</dbReference>
<dbReference type="GO" id="GO:0016405">
    <property type="term" value="F:CoA-ligase activity"/>
    <property type="evidence" value="ECO:0007669"/>
    <property type="project" value="TreeGrafter"/>
</dbReference>
<dbReference type="OrthoDB" id="10253869at2759"/>
<dbReference type="InterPro" id="IPR045851">
    <property type="entry name" value="AMP-bd_C_sf"/>
</dbReference>
<dbReference type="InterPro" id="IPR020845">
    <property type="entry name" value="AMP-binding_CS"/>
</dbReference>
<reference evidence="7" key="1">
    <citation type="journal article" date="2016" name="Insect Biochem. Mol. Biol.">
        <title>Multifaceted biological insights from a draft genome sequence of the tobacco hornworm moth, Manduca sexta.</title>
        <authorList>
            <person name="Kanost M.R."/>
            <person name="Arrese E.L."/>
            <person name="Cao X."/>
            <person name="Chen Y.R."/>
            <person name="Chellapilla S."/>
            <person name="Goldsmith M.R."/>
            <person name="Grosse-Wilde E."/>
            <person name="Heckel D.G."/>
            <person name="Herndon N."/>
            <person name="Jiang H."/>
            <person name="Papanicolaou A."/>
            <person name="Qu J."/>
            <person name="Soulages J.L."/>
            <person name="Vogel H."/>
            <person name="Walters J."/>
            <person name="Waterhouse R.M."/>
            <person name="Ahn S.J."/>
            <person name="Almeida F.C."/>
            <person name="An C."/>
            <person name="Aqrawi P."/>
            <person name="Bretschneider A."/>
            <person name="Bryant W.B."/>
            <person name="Bucks S."/>
            <person name="Chao H."/>
            <person name="Chevignon G."/>
            <person name="Christen J.M."/>
            <person name="Clarke D.F."/>
            <person name="Dittmer N.T."/>
            <person name="Ferguson L.C.F."/>
            <person name="Garavelou S."/>
            <person name="Gordon K.H.J."/>
            <person name="Gunaratna R.T."/>
            <person name="Han Y."/>
            <person name="Hauser F."/>
            <person name="He Y."/>
            <person name="Heidel-Fischer H."/>
            <person name="Hirsh A."/>
            <person name="Hu Y."/>
            <person name="Jiang H."/>
            <person name="Kalra D."/>
            <person name="Klinner C."/>
            <person name="Konig C."/>
            <person name="Kovar C."/>
            <person name="Kroll A.R."/>
            <person name="Kuwar S.S."/>
            <person name="Lee S.L."/>
            <person name="Lehman R."/>
            <person name="Li K."/>
            <person name="Li Z."/>
            <person name="Liang H."/>
            <person name="Lovelace S."/>
            <person name="Lu Z."/>
            <person name="Mansfield J.H."/>
            <person name="McCulloch K.J."/>
            <person name="Mathew T."/>
            <person name="Morton B."/>
            <person name="Muzny D.M."/>
            <person name="Neunemann D."/>
            <person name="Ongeri F."/>
            <person name="Pauchet Y."/>
            <person name="Pu L.L."/>
            <person name="Pyrousis I."/>
            <person name="Rao X.J."/>
            <person name="Redding A."/>
            <person name="Roesel C."/>
            <person name="Sanchez-Gracia A."/>
            <person name="Schaack S."/>
            <person name="Shukla A."/>
            <person name="Tetreau G."/>
            <person name="Wang Y."/>
            <person name="Xiong G.H."/>
            <person name="Traut W."/>
            <person name="Walsh T.K."/>
            <person name="Worley K.C."/>
            <person name="Wu D."/>
            <person name="Wu W."/>
            <person name="Wu Y.Q."/>
            <person name="Zhang X."/>
            <person name="Zou Z."/>
            <person name="Zucker H."/>
            <person name="Briscoe A.D."/>
            <person name="Burmester T."/>
            <person name="Clem R.J."/>
            <person name="Feyereisen R."/>
            <person name="Grimmelikhuijzen C.J.P."/>
            <person name="Hamodrakas S.J."/>
            <person name="Hansson B.S."/>
            <person name="Huguet E."/>
            <person name="Jermiin L.S."/>
            <person name="Lan Q."/>
            <person name="Lehman H.K."/>
            <person name="Lorenzen M."/>
            <person name="Merzendorfer H."/>
            <person name="Michalopoulos I."/>
            <person name="Morton D.B."/>
            <person name="Muthukrishnan S."/>
            <person name="Oakeshott J.G."/>
            <person name="Palmer W."/>
            <person name="Park Y."/>
            <person name="Passarelli A.L."/>
            <person name="Rozas J."/>
            <person name="Schwartz L.M."/>
            <person name="Smith W."/>
            <person name="Southgate A."/>
            <person name="Vilcinskas A."/>
            <person name="Vogt R."/>
            <person name="Wang P."/>
            <person name="Werren J."/>
            <person name="Yu X.Q."/>
            <person name="Zhou J.J."/>
            <person name="Brown S.J."/>
            <person name="Scherer S.E."/>
            <person name="Richards S."/>
            <person name="Blissard G.W."/>
        </authorList>
    </citation>
    <scope>NUCLEOTIDE SEQUENCE</scope>
</reference>
<keyword evidence="8" id="KW-1185">Reference proteome</keyword>
<comment type="caution">
    <text evidence="7">The sequence shown here is derived from an EMBL/GenBank/DDBJ whole genome shotgun (WGS) entry which is preliminary data.</text>
</comment>
<dbReference type="GO" id="GO:0005777">
    <property type="term" value="C:peroxisome"/>
    <property type="evidence" value="ECO:0007669"/>
    <property type="project" value="UniProtKB-SubCell"/>
</dbReference>
<dbReference type="EMBL" id="JH668280">
    <property type="protein sequence ID" value="KAG6440440.1"/>
    <property type="molecule type" value="Genomic_DNA"/>
</dbReference>
<evidence type="ECO:0000313" key="7">
    <source>
        <dbReference type="EMBL" id="KAG6440440.1"/>
    </source>
</evidence>
<name>A0A921YJM3_MANSE</name>
<dbReference type="AlphaFoldDB" id="A0A921YJM3"/>
<dbReference type="InterPro" id="IPR025110">
    <property type="entry name" value="AMP-bd_C"/>
</dbReference>
<evidence type="ECO:0000313" key="8">
    <source>
        <dbReference type="Proteomes" id="UP000791440"/>
    </source>
</evidence>
<feature type="domain" description="AMP-dependent synthetase/ligase" evidence="5">
    <location>
        <begin position="32"/>
        <end position="389"/>
    </location>
</feature>
<dbReference type="Proteomes" id="UP000791440">
    <property type="component" value="Unassembled WGS sequence"/>
</dbReference>
<reference evidence="7" key="2">
    <citation type="submission" date="2020-12" db="EMBL/GenBank/DDBJ databases">
        <authorList>
            <person name="Kanost M."/>
        </authorList>
    </citation>
    <scope>NUCLEOTIDE SEQUENCE</scope>
</reference>
<dbReference type="PANTHER" id="PTHR24096">
    <property type="entry name" value="LONG-CHAIN-FATTY-ACID--COA LIGASE"/>
    <property type="match status" value="1"/>
</dbReference>
<dbReference type="Pfam" id="PF13193">
    <property type="entry name" value="AMP-binding_C"/>
    <property type="match status" value="1"/>
</dbReference>
<dbReference type="CDD" id="cd05911">
    <property type="entry name" value="Firefly_Luc_like"/>
    <property type="match status" value="1"/>
</dbReference>
<evidence type="ECO:0000256" key="1">
    <source>
        <dbReference type="ARBA" id="ARBA00004275"/>
    </source>
</evidence>
<comment type="similarity">
    <text evidence="2">Belongs to the ATP-dependent AMP-binding enzyme family.</text>
</comment>
<accession>A0A921YJM3</accession>
<sequence length="533" mass="59117">MRDEKNGIIYGGKITSVPTHMNCGRHFLECIRKGKSKLALIDGATDEKITYGELAQRIVNVASSLTRIGVKKGDVVGICSENRIEFLVTAFAIFCSGATVTFINSAYNKNELIHTVKISKPKFLFLSPNTYKSFYEILKSLNIAKDFTVFGISKNKDVRSFRDLSKKYIDINKYQPYDFNGEVQTALILYSSGTTGLPKGVKLTHRNLIIAGHQPPLCSNELNILSLAPWCNTVGIILTMKALKENQSIVYLNKFQEDLYLHCIQKYKVGILYAVPPLIVMLAKSRMLQNYDLSSVELMYCGGAPLDLAVMGEAKKRFPRLKHILQGYGMTETTGGITEENVSANREGSVGTIMDGNIVKVVDVETRKVLGPNQEGEICVKGDILFEGYIGKDMKDDMDEDGFYKTGDISYYDEDGYFYIVDRIKELIKYKAGQVAPSELEATLLQHPAVKDVGVVGLPDPLAGELPSAFVVKTPGSKVTEKELIDFVASKVSSWKQLRGGVRFVNEIPKTASGKILRRVLRDSLIKPPASKL</sequence>
<dbReference type="InterPro" id="IPR042099">
    <property type="entry name" value="ANL_N_sf"/>
</dbReference>
<dbReference type="PROSITE" id="PS00455">
    <property type="entry name" value="AMP_BINDING"/>
    <property type="match status" value="1"/>
</dbReference>
<dbReference type="Pfam" id="PF00501">
    <property type="entry name" value="AMP-binding"/>
    <property type="match status" value="1"/>
</dbReference>